<reference evidence="9 10" key="1">
    <citation type="submission" date="2013-11" db="EMBL/GenBank/DDBJ databases">
        <title>The Genome Sequence of Phytophthora parasitica P1569.</title>
        <authorList>
            <consortium name="The Broad Institute Genomics Platform"/>
            <person name="Russ C."/>
            <person name="Tyler B."/>
            <person name="Panabieres F."/>
            <person name="Shan W."/>
            <person name="Tripathy S."/>
            <person name="Grunwald N."/>
            <person name="Machado M."/>
            <person name="Johnson C.S."/>
            <person name="Arredondo F."/>
            <person name="Hong C."/>
            <person name="Coffey M."/>
            <person name="Young S.K."/>
            <person name="Zeng Q."/>
            <person name="Gargeya S."/>
            <person name="Fitzgerald M."/>
            <person name="Abouelleil A."/>
            <person name="Alvarado L."/>
            <person name="Chapman S.B."/>
            <person name="Gainer-Dewar J."/>
            <person name="Goldberg J."/>
            <person name="Griggs A."/>
            <person name="Gujja S."/>
            <person name="Hansen M."/>
            <person name="Howarth C."/>
            <person name="Imamovic A."/>
            <person name="Ireland A."/>
            <person name="Larimer J."/>
            <person name="McCowan C."/>
            <person name="Murphy C."/>
            <person name="Pearson M."/>
            <person name="Poon T.W."/>
            <person name="Priest M."/>
            <person name="Roberts A."/>
            <person name="Saif S."/>
            <person name="Shea T."/>
            <person name="Sykes S."/>
            <person name="Wortman J."/>
            <person name="Nusbaum C."/>
            <person name="Birren B."/>
        </authorList>
    </citation>
    <scope>NUCLEOTIDE SEQUENCE [LARGE SCALE GENOMIC DNA]</scope>
    <source>
        <strain evidence="9 10">P1569</strain>
    </source>
</reference>
<dbReference type="InterPro" id="IPR009027">
    <property type="entry name" value="Ribosomal_bL9/RNase_H1_N"/>
</dbReference>
<organism evidence="9 10">
    <name type="scientific">Phytophthora nicotianae P1569</name>
    <dbReference type="NCBI Taxonomy" id="1317065"/>
    <lineage>
        <taxon>Eukaryota</taxon>
        <taxon>Sar</taxon>
        <taxon>Stramenopiles</taxon>
        <taxon>Oomycota</taxon>
        <taxon>Peronosporomycetes</taxon>
        <taxon>Peronosporales</taxon>
        <taxon>Peronosporaceae</taxon>
        <taxon>Phytophthora</taxon>
    </lineage>
</organism>
<keyword evidence="7" id="KW-0378">Hydrolase</keyword>
<evidence type="ECO:0000256" key="7">
    <source>
        <dbReference type="ARBA" id="ARBA00022801"/>
    </source>
</evidence>
<dbReference type="SUPFAM" id="SSF55658">
    <property type="entry name" value="L9 N-domain-like"/>
    <property type="match status" value="1"/>
</dbReference>
<dbReference type="InterPro" id="IPR002156">
    <property type="entry name" value="RNaseH_domain"/>
</dbReference>
<dbReference type="OrthoDB" id="407198at2759"/>
<dbReference type="HOGENOM" id="CLU_030894_0_1_1"/>
<comment type="caution">
    <text evidence="9">The sequence shown here is derived from an EMBL/GenBank/DDBJ whole genome shotgun (WGS) entry which is preliminary data.</text>
</comment>
<dbReference type="GO" id="GO:0003676">
    <property type="term" value="F:nucleic acid binding"/>
    <property type="evidence" value="ECO:0007669"/>
    <property type="project" value="InterPro"/>
</dbReference>
<dbReference type="InterPro" id="IPR037056">
    <property type="entry name" value="RNase_H1_N_sf"/>
</dbReference>
<dbReference type="EC" id="3.1.26.4" evidence="3"/>
<evidence type="ECO:0000313" key="10">
    <source>
        <dbReference type="Proteomes" id="UP000018721"/>
    </source>
</evidence>
<gene>
    <name evidence="9" type="ORF">F443_20737</name>
</gene>
<keyword evidence="5" id="KW-0479">Metal-binding</keyword>
<protein>
    <recommendedName>
        <fullName evidence="3">ribonuclease H</fullName>
        <ecNumber evidence="3">3.1.26.4</ecNumber>
    </recommendedName>
</protein>
<feature type="domain" description="RNase H type-1" evidence="8">
    <location>
        <begin position="150"/>
        <end position="305"/>
    </location>
</feature>
<evidence type="ECO:0000256" key="6">
    <source>
        <dbReference type="ARBA" id="ARBA00022759"/>
    </source>
</evidence>
<dbReference type="PANTHER" id="PTHR10642:SF26">
    <property type="entry name" value="RIBONUCLEASE H1"/>
    <property type="match status" value="1"/>
</dbReference>
<dbReference type="PROSITE" id="PS50879">
    <property type="entry name" value="RNASE_H_1"/>
    <property type="match status" value="1"/>
</dbReference>
<dbReference type="InterPro" id="IPR012337">
    <property type="entry name" value="RNaseH-like_sf"/>
</dbReference>
<dbReference type="PANTHER" id="PTHR10642">
    <property type="entry name" value="RIBONUCLEASE H1"/>
    <property type="match status" value="1"/>
</dbReference>
<dbReference type="InterPro" id="IPR036397">
    <property type="entry name" value="RNaseH_sf"/>
</dbReference>
<accession>V9E057</accession>
<evidence type="ECO:0000259" key="8">
    <source>
        <dbReference type="PROSITE" id="PS50879"/>
    </source>
</evidence>
<evidence type="ECO:0000256" key="1">
    <source>
        <dbReference type="ARBA" id="ARBA00000077"/>
    </source>
</evidence>
<keyword evidence="4" id="KW-0540">Nuclease</keyword>
<name>V9E057_PHYNI</name>
<dbReference type="InterPro" id="IPR050092">
    <property type="entry name" value="RNase_H"/>
</dbReference>
<evidence type="ECO:0000256" key="2">
    <source>
        <dbReference type="ARBA" id="ARBA00005300"/>
    </source>
</evidence>
<dbReference type="eggNOG" id="KOG3752">
    <property type="taxonomic scope" value="Eukaryota"/>
</dbReference>
<keyword evidence="6" id="KW-0255">Endonuclease</keyword>
<dbReference type="Proteomes" id="UP000018721">
    <property type="component" value="Unassembled WGS sequence"/>
</dbReference>
<dbReference type="EMBL" id="ANIZ01003637">
    <property type="protein sequence ID" value="ETI32474.1"/>
    <property type="molecule type" value="Genomic_DNA"/>
</dbReference>
<dbReference type="GO" id="GO:0043137">
    <property type="term" value="P:DNA replication, removal of RNA primer"/>
    <property type="evidence" value="ECO:0007669"/>
    <property type="project" value="TreeGrafter"/>
</dbReference>
<feature type="non-terminal residue" evidence="9">
    <location>
        <position position="1"/>
    </location>
</feature>
<keyword evidence="10" id="KW-1185">Reference proteome</keyword>
<dbReference type="Pfam" id="PF00075">
    <property type="entry name" value="RNase_H"/>
    <property type="match status" value="1"/>
</dbReference>
<sequence>RYFMRPPIDVSYICNSSHFGVFLRMGWDYDSSSSSSCSGSSTDMAYGDSSVHSDNEQMEDIDEEEDLDWYYAVVIGRCRGIFTSVKDALKHTRGYSNSRFRKFPSFEEAREFLNQYGLQVDHEYEHFDGSRLWFGYAMNGGRGDFPDPLHPNSIVAFCGGSALRNGEEDCNAAYACVFPHKRTWDVVESVEGPWATNNRAEYMAALAAMERANIEDRDKTKVLFIYSDSKLLIESMSKWIYRWRNNGWKTVDGFDIQNQDLLEKLMKAQGNRRVQWRKVRANSGKRYWDAFWNDIARIQARGVTHGNEDD</sequence>
<dbReference type="InterPro" id="IPR011320">
    <property type="entry name" value="RNase_H1_N"/>
</dbReference>
<evidence type="ECO:0000256" key="3">
    <source>
        <dbReference type="ARBA" id="ARBA00012180"/>
    </source>
</evidence>
<dbReference type="AlphaFoldDB" id="V9E057"/>
<evidence type="ECO:0000256" key="5">
    <source>
        <dbReference type="ARBA" id="ARBA00022723"/>
    </source>
</evidence>
<dbReference type="Gene3D" id="3.30.420.10">
    <property type="entry name" value="Ribonuclease H-like superfamily/Ribonuclease H"/>
    <property type="match status" value="1"/>
</dbReference>
<proteinExistence type="inferred from homology"/>
<dbReference type="GO" id="GO:0046872">
    <property type="term" value="F:metal ion binding"/>
    <property type="evidence" value="ECO:0007669"/>
    <property type="project" value="UniProtKB-KW"/>
</dbReference>
<comment type="catalytic activity">
    <reaction evidence="1">
        <text>Endonucleolytic cleavage to 5'-phosphomonoester.</text>
        <dbReference type="EC" id="3.1.26.4"/>
    </reaction>
</comment>
<evidence type="ECO:0000256" key="4">
    <source>
        <dbReference type="ARBA" id="ARBA00022722"/>
    </source>
</evidence>
<dbReference type="Pfam" id="PF01693">
    <property type="entry name" value="Cauli_VI"/>
    <property type="match status" value="1"/>
</dbReference>
<evidence type="ECO:0000313" key="9">
    <source>
        <dbReference type="EMBL" id="ETI32474.1"/>
    </source>
</evidence>
<dbReference type="FunFam" id="3.30.420.10:FF:000275">
    <property type="entry name" value="Ribonuclease H"/>
    <property type="match status" value="1"/>
</dbReference>
<dbReference type="Gene3D" id="3.40.970.10">
    <property type="entry name" value="Ribonuclease H1, N-terminal domain"/>
    <property type="match status" value="1"/>
</dbReference>
<dbReference type="GO" id="GO:0004523">
    <property type="term" value="F:RNA-DNA hybrid ribonuclease activity"/>
    <property type="evidence" value="ECO:0007669"/>
    <property type="project" value="UniProtKB-EC"/>
</dbReference>
<dbReference type="SUPFAM" id="SSF53098">
    <property type="entry name" value="Ribonuclease H-like"/>
    <property type="match status" value="1"/>
</dbReference>
<comment type="similarity">
    <text evidence="2">Belongs to the RNase H family.</text>
</comment>